<dbReference type="EMBL" id="UHIO01000001">
    <property type="protein sequence ID" value="SUP42592.1"/>
    <property type="molecule type" value="Genomic_DNA"/>
</dbReference>
<feature type="domain" description="7,8-dihydro-6-hydroxymethylpterin-pyrophosphokinase" evidence="9">
    <location>
        <begin position="89"/>
        <end position="100"/>
    </location>
</feature>
<keyword evidence="8" id="KW-0289">Folate biosynthesis</keyword>
<keyword evidence="6" id="KW-0418">Kinase</keyword>
<dbReference type="InterPro" id="IPR000550">
    <property type="entry name" value="Hppk"/>
</dbReference>
<protein>
    <recommendedName>
        <fullName evidence="3">2-amino-4-hydroxy-6-hydroxymethyldihydropteridine diphosphokinase</fullName>
        <ecNumber evidence="3">2.7.6.3</ecNumber>
    </recommendedName>
</protein>
<evidence type="ECO:0000256" key="2">
    <source>
        <dbReference type="ARBA" id="ARBA00005051"/>
    </source>
</evidence>
<dbReference type="GO" id="GO:0046654">
    <property type="term" value="P:tetrahydrofolate biosynthetic process"/>
    <property type="evidence" value="ECO:0007669"/>
    <property type="project" value="UniProtKB-UniPathway"/>
</dbReference>
<dbReference type="PANTHER" id="PTHR43071">
    <property type="entry name" value="2-AMINO-4-HYDROXY-6-HYDROXYMETHYLDIHYDROPTERIDINE PYROPHOSPHOKINASE"/>
    <property type="match status" value="1"/>
</dbReference>
<organism evidence="10 11">
    <name type="scientific">Veillonella criceti</name>
    <dbReference type="NCBI Taxonomy" id="103891"/>
    <lineage>
        <taxon>Bacteria</taxon>
        <taxon>Bacillati</taxon>
        <taxon>Bacillota</taxon>
        <taxon>Negativicutes</taxon>
        <taxon>Veillonellales</taxon>
        <taxon>Veillonellaceae</taxon>
        <taxon>Veillonella</taxon>
    </lineage>
</organism>
<sequence length="160" mass="18075">MNYVYYISLGSNLGNREGYLNQAIEGLRQTDGIIAVEPSSWLETAPWGNTEQGPFLNGVAKVVSSLTPEAMLQCMQHQESLAGRKRVIHWGPRTLDLDIVWAETEQGAPLQVALDHLQIPHPYMWERTFVLIPLQEVYPDFTFQGESINHRIAKLKSADI</sequence>
<proteinExistence type="predicted"/>
<dbReference type="CDD" id="cd00483">
    <property type="entry name" value="HPPK"/>
    <property type="match status" value="1"/>
</dbReference>
<dbReference type="PROSITE" id="PS00794">
    <property type="entry name" value="HPPK"/>
    <property type="match status" value="1"/>
</dbReference>
<dbReference type="GO" id="GO:0016301">
    <property type="term" value="F:kinase activity"/>
    <property type="evidence" value="ECO:0007669"/>
    <property type="project" value="UniProtKB-KW"/>
</dbReference>
<evidence type="ECO:0000313" key="10">
    <source>
        <dbReference type="EMBL" id="SUP42592.1"/>
    </source>
</evidence>
<dbReference type="SUPFAM" id="SSF55083">
    <property type="entry name" value="6-hydroxymethyl-7,8-dihydropterin pyrophosphokinase, HPPK"/>
    <property type="match status" value="1"/>
</dbReference>
<evidence type="ECO:0000256" key="6">
    <source>
        <dbReference type="ARBA" id="ARBA00022777"/>
    </source>
</evidence>
<evidence type="ECO:0000259" key="9">
    <source>
        <dbReference type="PROSITE" id="PS00794"/>
    </source>
</evidence>
<accession>A0A380NK15</accession>
<dbReference type="GO" id="GO:0046656">
    <property type="term" value="P:folic acid biosynthetic process"/>
    <property type="evidence" value="ECO:0007669"/>
    <property type="project" value="UniProtKB-KW"/>
</dbReference>
<dbReference type="UniPathway" id="UPA00077">
    <property type="reaction ID" value="UER00155"/>
</dbReference>
<reference evidence="10 11" key="1">
    <citation type="submission" date="2018-06" db="EMBL/GenBank/DDBJ databases">
        <authorList>
            <consortium name="Pathogen Informatics"/>
            <person name="Doyle S."/>
        </authorList>
    </citation>
    <scope>NUCLEOTIDE SEQUENCE [LARGE SCALE GENOMIC DNA]</scope>
    <source>
        <strain evidence="10 11">NCTC12020</strain>
    </source>
</reference>
<keyword evidence="7" id="KW-0067">ATP-binding</keyword>
<dbReference type="RefSeq" id="WP_115310112.1">
    <property type="nucleotide sequence ID" value="NZ_UHIO01000001.1"/>
</dbReference>
<keyword evidence="11" id="KW-1185">Reference proteome</keyword>
<dbReference type="GO" id="GO:0003848">
    <property type="term" value="F:2-amino-4-hydroxy-6-hydroxymethyldihydropteridine diphosphokinase activity"/>
    <property type="evidence" value="ECO:0007669"/>
    <property type="project" value="UniProtKB-EC"/>
</dbReference>
<dbReference type="EC" id="2.7.6.3" evidence="3"/>
<dbReference type="InterPro" id="IPR035907">
    <property type="entry name" value="Hppk_sf"/>
</dbReference>
<gene>
    <name evidence="10" type="primary">sulD</name>
    <name evidence="10" type="ORF">NCTC12020_00903</name>
</gene>
<dbReference type="Proteomes" id="UP000255367">
    <property type="component" value="Unassembled WGS sequence"/>
</dbReference>
<dbReference type="GO" id="GO:0005524">
    <property type="term" value="F:ATP binding"/>
    <property type="evidence" value="ECO:0007669"/>
    <property type="project" value="UniProtKB-KW"/>
</dbReference>
<evidence type="ECO:0000256" key="1">
    <source>
        <dbReference type="ARBA" id="ARBA00000198"/>
    </source>
</evidence>
<evidence type="ECO:0000256" key="3">
    <source>
        <dbReference type="ARBA" id="ARBA00013253"/>
    </source>
</evidence>
<dbReference type="Gene3D" id="3.30.70.560">
    <property type="entry name" value="7,8-Dihydro-6-hydroxymethylpterin-pyrophosphokinase HPPK"/>
    <property type="match status" value="1"/>
</dbReference>
<evidence type="ECO:0000256" key="4">
    <source>
        <dbReference type="ARBA" id="ARBA00022679"/>
    </source>
</evidence>
<dbReference type="AlphaFoldDB" id="A0A380NK15"/>
<dbReference type="Pfam" id="PF01288">
    <property type="entry name" value="HPPK"/>
    <property type="match status" value="1"/>
</dbReference>
<dbReference type="NCBIfam" id="TIGR01498">
    <property type="entry name" value="folK"/>
    <property type="match status" value="1"/>
</dbReference>
<keyword evidence="5" id="KW-0547">Nucleotide-binding</keyword>
<comment type="pathway">
    <text evidence="2">Cofactor biosynthesis; tetrahydrofolate biosynthesis; 2-amino-4-hydroxy-6-hydroxymethyl-7,8-dihydropteridine diphosphate from 7,8-dihydroneopterin triphosphate: step 4/4.</text>
</comment>
<evidence type="ECO:0000313" key="11">
    <source>
        <dbReference type="Proteomes" id="UP000255367"/>
    </source>
</evidence>
<evidence type="ECO:0000256" key="5">
    <source>
        <dbReference type="ARBA" id="ARBA00022741"/>
    </source>
</evidence>
<name>A0A380NK15_9FIRM</name>
<comment type="catalytic activity">
    <reaction evidence="1">
        <text>6-hydroxymethyl-7,8-dihydropterin + ATP = (7,8-dihydropterin-6-yl)methyl diphosphate + AMP + H(+)</text>
        <dbReference type="Rhea" id="RHEA:11412"/>
        <dbReference type="ChEBI" id="CHEBI:15378"/>
        <dbReference type="ChEBI" id="CHEBI:30616"/>
        <dbReference type="ChEBI" id="CHEBI:44841"/>
        <dbReference type="ChEBI" id="CHEBI:72950"/>
        <dbReference type="ChEBI" id="CHEBI:456215"/>
        <dbReference type="EC" id="2.7.6.3"/>
    </reaction>
</comment>
<dbReference type="OrthoDB" id="9808041at2"/>
<keyword evidence="4" id="KW-0808">Transferase</keyword>
<dbReference type="PANTHER" id="PTHR43071:SF1">
    <property type="entry name" value="2-AMINO-4-HYDROXY-6-HYDROXYMETHYLDIHYDROPTERIDINE PYROPHOSPHOKINASE"/>
    <property type="match status" value="1"/>
</dbReference>
<evidence type="ECO:0000256" key="7">
    <source>
        <dbReference type="ARBA" id="ARBA00022840"/>
    </source>
</evidence>
<evidence type="ECO:0000256" key="8">
    <source>
        <dbReference type="ARBA" id="ARBA00022909"/>
    </source>
</evidence>